<feature type="domain" description="Peptidase S8/S53" evidence="12">
    <location>
        <begin position="184"/>
        <end position="595"/>
    </location>
</feature>
<feature type="active site" description="Charge relay system" evidence="8 9">
    <location>
        <position position="556"/>
    </location>
</feature>
<dbReference type="GO" id="GO:0005615">
    <property type="term" value="C:extracellular space"/>
    <property type="evidence" value="ECO:0007669"/>
    <property type="project" value="TreeGrafter"/>
</dbReference>
<evidence type="ECO:0000256" key="11">
    <source>
        <dbReference type="SAM" id="SignalP"/>
    </source>
</evidence>
<dbReference type="SUPFAM" id="SSF52025">
    <property type="entry name" value="PA domain"/>
    <property type="match status" value="1"/>
</dbReference>
<evidence type="ECO:0000256" key="10">
    <source>
        <dbReference type="RuleBase" id="RU003355"/>
    </source>
</evidence>
<keyword evidence="16" id="KW-1185">Reference proteome</keyword>
<evidence type="ECO:0000256" key="6">
    <source>
        <dbReference type="ARBA" id="ARBA00022801"/>
    </source>
</evidence>
<dbReference type="PROSITE" id="PS00137">
    <property type="entry name" value="SUBTILASE_HIS"/>
    <property type="match status" value="1"/>
</dbReference>
<evidence type="ECO:0000259" key="13">
    <source>
        <dbReference type="Pfam" id="PF02225"/>
    </source>
</evidence>
<dbReference type="InterPro" id="IPR015500">
    <property type="entry name" value="Peptidase_S8_subtilisin-rel"/>
</dbReference>
<dbReference type="CDD" id="cd07489">
    <property type="entry name" value="Peptidases_S8_5"/>
    <property type="match status" value="1"/>
</dbReference>
<dbReference type="Pfam" id="PF06280">
    <property type="entry name" value="fn3_5"/>
    <property type="match status" value="1"/>
</dbReference>
<dbReference type="GO" id="GO:0004252">
    <property type="term" value="F:serine-type endopeptidase activity"/>
    <property type="evidence" value="ECO:0007669"/>
    <property type="project" value="UniProtKB-UniRule"/>
</dbReference>
<dbReference type="InterPro" id="IPR022398">
    <property type="entry name" value="Peptidase_S8_His-AS"/>
</dbReference>
<evidence type="ECO:0000259" key="14">
    <source>
        <dbReference type="Pfam" id="PF06280"/>
    </source>
</evidence>
<keyword evidence="2" id="KW-0134">Cell wall</keyword>
<dbReference type="InterPro" id="IPR000209">
    <property type="entry name" value="Peptidase_S8/S53_dom"/>
</dbReference>
<dbReference type="InterPro" id="IPR010435">
    <property type="entry name" value="C5a/SBT2-like_Fn3"/>
</dbReference>
<dbReference type="PROSITE" id="PS51892">
    <property type="entry name" value="SUBTILASE"/>
    <property type="match status" value="1"/>
</dbReference>
<dbReference type="PRINTS" id="PR00723">
    <property type="entry name" value="SUBTILISIN"/>
</dbReference>
<evidence type="ECO:0000313" key="15">
    <source>
        <dbReference type="EMBL" id="TNY18547.1"/>
    </source>
</evidence>
<evidence type="ECO:0000313" key="16">
    <source>
        <dbReference type="Proteomes" id="UP000311382"/>
    </source>
</evidence>
<evidence type="ECO:0000256" key="9">
    <source>
        <dbReference type="PROSITE-ProRule" id="PRU01240"/>
    </source>
</evidence>
<evidence type="ECO:0000256" key="3">
    <source>
        <dbReference type="ARBA" id="ARBA00022525"/>
    </source>
</evidence>
<dbReference type="InterPro" id="IPR036852">
    <property type="entry name" value="Peptidase_S8/S53_dom_sf"/>
</dbReference>
<keyword evidence="6 9" id="KW-0378">Hydrolase</keyword>
<sequence>MVRAFLALAVLLGALVDLSAGFKPADSSSSRFVPNSYFVEVDASSSALSKRGLTPFAALSRTLAAVEKKGIPYTVRQRFESLPDVFHGASIQVPEGTSVDELSQIEGVKRVWPVQKIVIPREPPIDDYVSTADSSMSSQPLAKRASKAEKRATTFPPASAYAGDTFYPHVETGIDALHNAGILGAGIKIAVLDAGVDYTNPLLGGCFGPGCHISFGYDFCGDNYNGDNTPVADSDPFTTCTSHGTHVTGIIGALANEYGLSGAAPQATLGHYRVAGCNDISSDDLIVAGMMRAVQDDVDVINVSLGSVVSWINNSPTQIVAEYLATQGIAVVASAGNDRTEGLFFAAGPAAGVATLAVGATDPLYWVAYNATVRNRGTVPYMSPMPFGLTGNYFLYFTSTDPSVAADACTALPSSTPSLTSRVVVVRRGGCDFAVKLANLAKAGAKIVLIYNSPNTLTLPQFNVGSTGLTAVGGLRYEDGVKLLEYYNTTPRGQLISFPVGPLVPGVVDGVTGGTVSYYSSYGATNDLTTYPSLAAPGTNILSTVAGGLGIMRGTSQSSPLVAGAYALILAQRKSENLTPQQLKSLFMTTSVSAPNTFGSSTPDSIVSQGAGRIDVGAALAAKTLISPSELNLNDTANSNRMQRITLTNRNSEAVTYTFSSSFAQGIVTYNNARYSLASRGASSDVIPSTTPNDFDSPPYNVLFSTLSLTVPAGGTASFTVSFTVARYTQQQAAQFPIYSGFVHIRATSASQKVQTFNVPFFGLAARMIDMPILDTTGVALGPVLPFLAVGQDIATGPITVSRSNPPTVYFRLAAGTRRLRVDLVAGDIDFQGTIPSVTNPSRRLAKRSTRERELVARATPTLFSDVPTVGSIFAPDYFPPRDYLVNGPYPFSDYEYALDGKYTKKDGTTGTAQSGVSYRVLIRALKITADPTLSSSYESWLSTPFQYSA</sequence>
<dbReference type="AlphaFoldDB" id="A0A5C5FNV0"/>
<comment type="caution">
    <text evidence="15">The sequence shown here is derived from an EMBL/GenBank/DDBJ whole genome shotgun (WGS) entry which is preliminary data.</text>
</comment>
<proteinExistence type="inferred from homology"/>
<dbReference type="GO" id="GO:0006508">
    <property type="term" value="P:proteolysis"/>
    <property type="evidence" value="ECO:0007669"/>
    <property type="project" value="UniProtKB-KW"/>
</dbReference>
<dbReference type="InterPro" id="IPR034187">
    <property type="entry name" value="Peptidases_S8_5"/>
</dbReference>
<protein>
    <submittedName>
        <fullName evidence="15">Subtilisin-like serine protease</fullName>
    </submittedName>
</protein>
<keyword evidence="4 9" id="KW-0645">Protease</keyword>
<dbReference type="Gene3D" id="3.50.30.30">
    <property type="match status" value="1"/>
</dbReference>
<organism evidence="15 16">
    <name type="scientific">Rhodotorula diobovata</name>
    <dbReference type="NCBI Taxonomy" id="5288"/>
    <lineage>
        <taxon>Eukaryota</taxon>
        <taxon>Fungi</taxon>
        <taxon>Dikarya</taxon>
        <taxon>Basidiomycota</taxon>
        <taxon>Pucciniomycotina</taxon>
        <taxon>Microbotryomycetes</taxon>
        <taxon>Sporidiobolales</taxon>
        <taxon>Sporidiobolaceae</taxon>
        <taxon>Rhodotorula</taxon>
    </lineage>
</organism>
<evidence type="ECO:0000256" key="1">
    <source>
        <dbReference type="ARBA" id="ARBA00011073"/>
    </source>
</evidence>
<dbReference type="Pfam" id="PF00082">
    <property type="entry name" value="Peptidase_S8"/>
    <property type="match status" value="1"/>
</dbReference>
<dbReference type="SUPFAM" id="SSF52743">
    <property type="entry name" value="Subtilisin-like"/>
    <property type="match status" value="1"/>
</dbReference>
<gene>
    <name evidence="15" type="ORF">DMC30DRAFT_380335</name>
</gene>
<feature type="domain" description="C5a peptidase/Subtilisin-like protease SBT2-like Fn3-like" evidence="14">
    <location>
        <begin position="632"/>
        <end position="761"/>
    </location>
</feature>
<reference evidence="15 16" key="1">
    <citation type="submission" date="2019-03" db="EMBL/GenBank/DDBJ databases">
        <title>Rhodosporidium diobovatum UCD-FST 08-225 genome sequencing, assembly, and annotation.</title>
        <authorList>
            <person name="Fakankun I.U."/>
            <person name="Fristensky B."/>
            <person name="Levin D.B."/>
        </authorList>
    </citation>
    <scope>NUCLEOTIDE SEQUENCE [LARGE SCALE GENOMIC DNA]</scope>
    <source>
        <strain evidence="15 16">UCD-FST 08-225</strain>
    </source>
</reference>
<evidence type="ECO:0000256" key="4">
    <source>
        <dbReference type="ARBA" id="ARBA00022670"/>
    </source>
</evidence>
<evidence type="ECO:0000256" key="2">
    <source>
        <dbReference type="ARBA" id="ARBA00022512"/>
    </source>
</evidence>
<keyword evidence="5 11" id="KW-0732">Signal</keyword>
<dbReference type="InterPro" id="IPR046450">
    <property type="entry name" value="PA_dom_sf"/>
</dbReference>
<dbReference type="PROSITE" id="PS00136">
    <property type="entry name" value="SUBTILASE_ASP"/>
    <property type="match status" value="1"/>
</dbReference>
<dbReference type="InterPro" id="IPR023828">
    <property type="entry name" value="Peptidase_S8_Ser-AS"/>
</dbReference>
<dbReference type="Pfam" id="PF02225">
    <property type="entry name" value="PA"/>
    <property type="match status" value="1"/>
</dbReference>
<dbReference type="Proteomes" id="UP000311382">
    <property type="component" value="Unassembled WGS sequence"/>
</dbReference>
<dbReference type="Gene3D" id="2.60.40.1710">
    <property type="entry name" value="Subtilisin-like superfamily"/>
    <property type="match status" value="1"/>
</dbReference>
<feature type="domain" description="PA" evidence="13">
    <location>
        <begin position="405"/>
        <end position="480"/>
    </location>
</feature>
<feature type="active site" description="Charge relay system" evidence="8 9">
    <location>
        <position position="243"/>
    </location>
</feature>
<dbReference type="PANTHER" id="PTHR43806">
    <property type="entry name" value="PEPTIDASE S8"/>
    <property type="match status" value="1"/>
</dbReference>
<dbReference type="InterPro" id="IPR050131">
    <property type="entry name" value="Peptidase_S8_subtilisin-like"/>
</dbReference>
<feature type="signal peptide" evidence="11">
    <location>
        <begin position="1"/>
        <end position="21"/>
    </location>
</feature>
<dbReference type="STRING" id="5288.A0A5C5FNV0"/>
<keyword evidence="7 9" id="KW-0720">Serine protease</keyword>
<feature type="active site" description="Charge relay system" evidence="8 9">
    <location>
        <position position="193"/>
    </location>
</feature>
<dbReference type="OrthoDB" id="206201at2759"/>
<name>A0A5C5FNV0_9BASI</name>
<keyword evidence="3" id="KW-0964">Secreted</keyword>
<comment type="similarity">
    <text evidence="1 9 10">Belongs to the peptidase S8 family.</text>
</comment>
<dbReference type="PANTHER" id="PTHR43806:SF66">
    <property type="entry name" value="SERIN ENDOPEPTIDASE"/>
    <property type="match status" value="1"/>
</dbReference>
<dbReference type="GO" id="GO:0016020">
    <property type="term" value="C:membrane"/>
    <property type="evidence" value="ECO:0007669"/>
    <property type="project" value="InterPro"/>
</dbReference>
<evidence type="ECO:0000256" key="8">
    <source>
        <dbReference type="PIRSR" id="PIRSR615500-1"/>
    </source>
</evidence>
<dbReference type="EMBL" id="SOZI01000133">
    <property type="protein sequence ID" value="TNY18547.1"/>
    <property type="molecule type" value="Genomic_DNA"/>
</dbReference>
<dbReference type="InterPro" id="IPR023827">
    <property type="entry name" value="Peptidase_S8_Asp-AS"/>
</dbReference>
<evidence type="ECO:0000259" key="12">
    <source>
        <dbReference type="Pfam" id="PF00082"/>
    </source>
</evidence>
<evidence type="ECO:0000256" key="7">
    <source>
        <dbReference type="ARBA" id="ARBA00022825"/>
    </source>
</evidence>
<evidence type="ECO:0000256" key="5">
    <source>
        <dbReference type="ARBA" id="ARBA00022729"/>
    </source>
</evidence>
<accession>A0A5C5FNV0</accession>
<dbReference type="PROSITE" id="PS00138">
    <property type="entry name" value="SUBTILASE_SER"/>
    <property type="match status" value="1"/>
</dbReference>
<dbReference type="InterPro" id="IPR003137">
    <property type="entry name" value="PA_domain"/>
</dbReference>
<feature type="chain" id="PRO_5022982632" evidence="11">
    <location>
        <begin position="22"/>
        <end position="950"/>
    </location>
</feature>
<dbReference type="Gene3D" id="3.40.50.200">
    <property type="entry name" value="Peptidase S8/S53 domain"/>
    <property type="match status" value="1"/>
</dbReference>